<organism evidence="1 2">
    <name type="scientific">Araneus ventricosus</name>
    <name type="common">Orbweaver spider</name>
    <name type="synonym">Epeira ventricosa</name>
    <dbReference type="NCBI Taxonomy" id="182803"/>
    <lineage>
        <taxon>Eukaryota</taxon>
        <taxon>Metazoa</taxon>
        <taxon>Ecdysozoa</taxon>
        <taxon>Arthropoda</taxon>
        <taxon>Chelicerata</taxon>
        <taxon>Arachnida</taxon>
        <taxon>Araneae</taxon>
        <taxon>Araneomorphae</taxon>
        <taxon>Entelegynae</taxon>
        <taxon>Araneoidea</taxon>
        <taxon>Araneidae</taxon>
        <taxon>Araneus</taxon>
    </lineage>
</organism>
<dbReference type="EMBL" id="BGPR01082883">
    <property type="protein sequence ID" value="GBL89014.1"/>
    <property type="molecule type" value="Genomic_DNA"/>
</dbReference>
<dbReference type="Proteomes" id="UP000499080">
    <property type="component" value="Unassembled WGS sequence"/>
</dbReference>
<keyword evidence="2" id="KW-1185">Reference proteome</keyword>
<sequence>MGSEQSQKAHLGVTGQLFLRRFPAVFLVSRQRIRQSLAHLLRGDTGNSRRLNGPRSSCDSVLSQQVCQPIGEGGIFSWPCLLIKVKPLSPGVAPTAIDA</sequence>
<gene>
    <name evidence="1" type="ORF">AVEN_259844_1</name>
</gene>
<evidence type="ECO:0000313" key="1">
    <source>
        <dbReference type="EMBL" id="GBL89014.1"/>
    </source>
</evidence>
<proteinExistence type="predicted"/>
<name>A0A4Y2BD14_ARAVE</name>
<accession>A0A4Y2BD14</accession>
<reference evidence="1 2" key="1">
    <citation type="journal article" date="2019" name="Sci. Rep.">
        <title>Orb-weaving spider Araneus ventricosus genome elucidates the spidroin gene catalogue.</title>
        <authorList>
            <person name="Kono N."/>
            <person name="Nakamura H."/>
            <person name="Ohtoshi R."/>
            <person name="Moran D.A.P."/>
            <person name="Shinohara A."/>
            <person name="Yoshida Y."/>
            <person name="Fujiwara M."/>
            <person name="Mori M."/>
            <person name="Tomita M."/>
            <person name="Arakawa K."/>
        </authorList>
    </citation>
    <scope>NUCLEOTIDE SEQUENCE [LARGE SCALE GENOMIC DNA]</scope>
</reference>
<dbReference type="AlphaFoldDB" id="A0A4Y2BD14"/>
<protein>
    <submittedName>
        <fullName evidence="1">Uncharacterized protein</fullName>
    </submittedName>
</protein>
<comment type="caution">
    <text evidence="1">The sequence shown here is derived from an EMBL/GenBank/DDBJ whole genome shotgun (WGS) entry which is preliminary data.</text>
</comment>
<evidence type="ECO:0000313" key="2">
    <source>
        <dbReference type="Proteomes" id="UP000499080"/>
    </source>
</evidence>